<feature type="transmembrane region" description="Helical" evidence="1">
    <location>
        <begin position="121"/>
        <end position="144"/>
    </location>
</feature>
<gene>
    <name evidence="2" type="ORF">C7381_102212</name>
</gene>
<name>A0A2U1E643_9FIRM</name>
<keyword evidence="1" id="KW-1133">Transmembrane helix</keyword>
<dbReference type="AlphaFoldDB" id="A0A2U1E643"/>
<organism evidence="2 3">
    <name type="scientific">Ezakiella coagulans</name>
    <dbReference type="NCBI Taxonomy" id="46507"/>
    <lineage>
        <taxon>Bacteria</taxon>
        <taxon>Bacillati</taxon>
        <taxon>Bacillota</taxon>
        <taxon>Tissierellia</taxon>
        <taxon>Ezakiella</taxon>
    </lineage>
</organism>
<dbReference type="EMBL" id="QEKV01000002">
    <property type="protein sequence ID" value="PVY95322.1"/>
    <property type="molecule type" value="Genomic_DNA"/>
</dbReference>
<dbReference type="Proteomes" id="UP000245793">
    <property type="component" value="Unassembled WGS sequence"/>
</dbReference>
<evidence type="ECO:0000256" key="1">
    <source>
        <dbReference type="SAM" id="Phobius"/>
    </source>
</evidence>
<feature type="transmembrane region" description="Helical" evidence="1">
    <location>
        <begin position="88"/>
        <end position="109"/>
    </location>
</feature>
<proteinExistence type="predicted"/>
<keyword evidence="1" id="KW-0472">Membrane</keyword>
<feature type="transmembrane region" description="Helical" evidence="1">
    <location>
        <begin position="7"/>
        <end position="26"/>
    </location>
</feature>
<evidence type="ECO:0000313" key="2">
    <source>
        <dbReference type="EMBL" id="PVY95322.1"/>
    </source>
</evidence>
<feature type="transmembrane region" description="Helical" evidence="1">
    <location>
        <begin position="32"/>
        <end position="50"/>
    </location>
</feature>
<dbReference type="RefSeq" id="WP_116479768.1">
    <property type="nucleotide sequence ID" value="NZ_CP096650.1"/>
</dbReference>
<sequence>MRKRNLTNLIIFGVLTAVFVAAGILIGKNLKLLQLVGGYLVASSILFGYAKWIKREFIVIFLVTLILFALELLLIIKSAGLGNTAIKIWTVVVTILFVLNYIGTLVSFFHRRINPYRVMSLVIYTFFHIVIGYIIYTYISFIFLI</sequence>
<keyword evidence="3" id="KW-1185">Reference proteome</keyword>
<comment type="caution">
    <text evidence="2">The sequence shown here is derived from an EMBL/GenBank/DDBJ whole genome shotgun (WGS) entry which is preliminary data.</text>
</comment>
<protein>
    <submittedName>
        <fullName evidence="2">Uncharacterized protein</fullName>
    </submittedName>
</protein>
<evidence type="ECO:0000313" key="3">
    <source>
        <dbReference type="Proteomes" id="UP000245793"/>
    </source>
</evidence>
<reference evidence="2 3" key="1">
    <citation type="submission" date="2018-04" db="EMBL/GenBank/DDBJ databases">
        <title>Genomic Encyclopedia of Type Strains, Phase IV (KMG-IV): sequencing the most valuable type-strain genomes for metagenomic binning, comparative biology and taxonomic classification.</title>
        <authorList>
            <person name="Goeker M."/>
        </authorList>
    </citation>
    <scope>NUCLEOTIDE SEQUENCE [LARGE SCALE GENOMIC DNA]</scope>
    <source>
        <strain evidence="2 3">DSM 20705</strain>
    </source>
</reference>
<accession>A0A2U1E643</accession>
<feature type="transmembrane region" description="Helical" evidence="1">
    <location>
        <begin position="57"/>
        <end position="76"/>
    </location>
</feature>
<keyword evidence="1" id="KW-0812">Transmembrane</keyword>